<name>A0ABW4CUD2_9LACO</name>
<evidence type="ECO:0000256" key="1">
    <source>
        <dbReference type="SAM" id="Phobius"/>
    </source>
</evidence>
<evidence type="ECO:0000313" key="2">
    <source>
        <dbReference type="EMBL" id="MFD1440100.1"/>
    </source>
</evidence>
<keyword evidence="1" id="KW-0812">Transmembrane</keyword>
<dbReference type="NCBIfam" id="NF040508">
    <property type="entry name" value="LVIS_2131_fam"/>
    <property type="match status" value="1"/>
</dbReference>
<feature type="transmembrane region" description="Helical" evidence="1">
    <location>
        <begin position="6"/>
        <end position="22"/>
    </location>
</feature>
<gene>
    <name evidence="2" type="ORF">ACFQ5K_01665</name>
</gene>
<dbReference type="RefSeq" id="WP_125754958.1">
    <property type="nucleotide sequence ID" value="NZ_JBHTOK010000008.1"/>
</dbReference>
<reference evidence="3" key="1">
    <citation type="journal article" date="2019" name="Int. J. Syst. Evol. Microbiol.">
        <title>The Global Catalogue of Microorganisms (GCM) 10K type strain sequencing project: providing services to taxonomists for standard genome sequencing and annotation.</title>
        <authorList>
            <consortium name="The Broad Institute Genomics Platform"/>
            <consortium name="The Broad Institute Genome Sequencing Center for Infectious Disease"/>
            <person name="Wu L."/>
            <person name="Ma J."/>
        </authorList>
    </citation>
    <scope>NUCLEOTIDE SEQUENCE [LARGE SCALE GENOMIC DNA]</scope>
    <source>
        <strain evidence="3">CCM 8912</strain>
    </source>
</reference>
<proteinExistence type="predicted"/>
<evidence type="ECO:0000313" key="3">
    <source>
        <dbReference type="Proteomes" id="UP001597212"/>
    </source>
</evidence>
<dbReference type="Proteomes" id="UP001597212">
    <property type="component" value="Unassembled WGS sequence"/>
</dbReference>
<organism evidence="2 3">
    <name type="scientific">Lacticaseibacillus hegangensis</name>
    <dbReference type="NCBI Taxonomy" id="2486010"/>
    <lineage>
        <taxon>Bacteria</taxon>
        <taxon>Bacillati</taxon>
        <taxon>Bacillota</taxon>
        <taxon>Bacilli</taxon>
        <taxon>Lactobacillales</taxon>
        <taxon>Lactobacillaceae</taxon>
        <taxon>Lacticaseibacillus</taxon>
    </lineage>
</organism>
<keyword evidence="1" id="KW-0472">Membrane</keyword>
<keyword evidence="1" id="KW-1133">Transmembrane helix</keyword>
<dbReference type="EMBL" id="JBHTOK010000008">
    <property type="protein sequence ID" value="MFD1440100.1"/>
    <property type="molecule type" value="Genomic_DNA"/>
</dbReference>
<dbReference type="InterPro" id="IPR049731">
    <property type="entry name" value="LVIS_2131-like"/>
</dbReference>
<keyword evidence="3" id="KW-1185">Reference proteome</keyword>
<sequence>MWNWLGVIAWVLLAAYLGFIIWNIRSRHLKMVVTGKKPGPTWLVDLVEVVILVAAAYFMVWVSWLRPIDYADSRVVSVRYAYHPLILQTGATRSYYVTVASGNGKQPVRYYTYWTAGAKNQTNSRDADISLGSDPLTMKASMYPWDHKKLIALDGTTEKAYVATMTAHFKPTVLNGLGMHVGHVAERFDLIRIPNDTLMKIVPKQTD</sequence>
<comment type="caution">
    <text evidence="2">The sequence shown here is derived from an EMBL/GenBank/DDBJ whole genome shotgun (WGS) entry which is preliminary data.</text>
</comment>
<accession>A0ABW4CUD2</accession>
<feature type="transmembrane region" description="Helical" evidence="1">
    <location>
        <begin position="42"/>
        <end position="64"/>
    </location>
</feature>
<protein>
    <submittedName>
        <fullName evidence="2">LVIS_2131 family protein</fullName>
    </submittedName>
</protein>